<dbReference type="InterPro" id="IPR008915">
    <property type="entry name" value="Peptidase_M50"/>
</dbReference>
<feature type="binding site" evidence="16">
    <location>
        <position position="81"/>
    </location>
    <ligand>
        <name>Zn(2+)</name>
        <dbReference type="ChEBI" id="CHEBI:29105"/>
        <note>catalytic</note>
    </ligand>
</feature>
<dbReference type="RefSeq" id="WP_188974946.1">
    <property type="nucleotide sequence ID" value="NZ_BMPG01000001.1"/>
</dbReference>
<feature type="binding site" evidence="16">
    <location>
        <position position="178"/>
    </location>
    <ligand>
        <name>Zn(2+)</name>
        <dbReference type="ChEBI" id="CHEBI:29105"/>
        <note>catalytic</note>
    </ligand>
</feature>
<feature type="transmembrane region" description="Helical" evidence="14">
    <location>
        <begin position="207"/>
        <end position="231"/>
    </location>
</feature>
<dbReference type="PIRSF" id="PIRSF006404">
    <property type="entry name" value="UCP006404_Pept_M50_CBS"/>
    <property type="match status" value="1"/>
</dbReference>
<feature type="transmembrane region" description="Helical" evidence="14">
    <location>
        <begin position="121"/>
        <end position="145"/>
    </location>
</feature>
<comment type="similarity">
    <text evidence="2 14">Belongs to the peptidase M50B family.</text>
</comment>
<dbReference type="GO" id="GO:0005886">
    <property type="term" value="C:plasma membrane"/>
    <property type="evidence" value="ECO:0007669"/>
    <property type="project" value="UniProtKB-SubCell"/>
</dbReference>
<comment type="caution">
    <text evidence="19">The sequence shown here is derived from an EMBL/GenBank/DDBJ whole genome shotgun (WGS) entry which is preliminary data.</text>
</comment>
<proteinExistence type="inferred from homology"/>
<organism evidence="19 20">
    <name type="scientific">Halocalculus aciditolerans</name>
    <dbReference type="NCBI Taxonomy" id="1383812"/>
    <lineage>
        <taxon>Archaea</taxon>
        <taxon>Methanobacteriati</taxon>
        <taxon>Methanobacteriota</taxon>
        <taxon>Stenosarchaea group</taxon>
        <taxon>Halobacteria</taxon>
        <taxon>Halobacteriales</taxon>
        <taxon>Halobacteriaceae</taxon>
        <taxon>Halocalculus</taxon>
    </lineage>
</organism>
<dbReference type="AlphaFoldDB" id="A0A830FEI6"/>
<feature type="active site" evidence="15">
    <location>
        <position position="82"/>
    </location>
</feature>
<evidence type="ECO:0000256" key="3">
    <source>
        <dbReference type="ARBA" id="ARBA00022475"/>
    </source>
</evidence>
<keyword evidence="8 14" id="KW-0378">Hydrolase</keyword>
<evidence type="ECO:0000256" key="5">
    <source>
        <dbReference type="ARBA" id="ARBA00022692"/>
    </source>
</evidence>
<keyword evidence="3 14" id="KW-1003">Cell membrane</keyword>
<evidence type="ECO:0000259" key="18">
    <source>
        <dbReference type="PROSITE" id="PS51371"/>
    </source>
</evidence>
<evidence type="ECO:0000256" key="2">
    <source>
        <dbReference type="ARBA" id="ARBA00007931"/>
    </source>
</evidence>
<evidence type="ECO:0000256" key="10">
    <source>
        <dbReference type="ARBA" id="ARBA00022989"/>
    </source>
</evidence>
<feature type="binding site" evidence="16">
    <location>
        <position position="85"/>
    </location>
    <ligand>
        <name>Zn(2+)</name>
        <dbReference type="ChEBI" id="CHEBI:29105"/>
        <note>catalytic</note>
    </ligand>
</feature>
<gene>
    <name evidence="19" type="ORF">GCM10009039_02050</name>
</gene>
<dbReference type="InterPro" id="IPR046342">
    <property type="entry name" value="CBS_dom_sf"/>
</dbReference>
<keyword evidence="20" id="KW-1185">Reference proteome</keyword>
<evidence type="ECO:0000256" key="14">
    <source>
        <dbReference type="PIRNR" id="PIRNR006404"/>
    </source>
</evidence>
<dbReference type="PANTHER" id="PTHR39188:SF3">
    <property type="entry name" value="STAGE IV SPORULATION PROTEIN FB"/>
    <property type="match status" value="1"/>
</dbReference>
<evidence type="ECO:0000256" key="6">
    <source>
        <dbReference type="ARBA" id="ARBA00022723"/>
    </source>
</evidence>
<dbReference type="CDD" id="cd06164">
    <property type="entry name" value="S2P-M50_SpoIVFB_CBS"/>
    <property type="match status" value="1"/>
</dbReference>
<name>A0A830FEI6_9EURY</name>
<feature type="transmembrane region" description="Helical" evidence="14">
    <location>
        <begin position="151"/>
        <end position="172"/>
    </location>
</feature>
<protein>
    <recommendedName>
        <fullName evidence="14">Zinc metalloprotease</fullName>
    </recommendedName>
</protein>
<feature type="transmembrane region" description="Helical" evidence="14">
    <location>
        <begin position="12"/>
        <end position="31"/>
    </location>
</feature>
<comment type="cofactor">
    <cofactor evidence="14 16">
        <name>Zn(2+)</name>
        <dbReference type="ChEBI" id="CHEBI:29105"/>
    </cofactor>
    <text evidence="14 16">Binds 1 zinc ion per subunit.</text>
</comment>
<dbReference type="InterPro" id="IPR016483">
    <property type="entry name" value="UCP006404_Pept_M50_CBS"/>
</dbReference>
<evidence type="ECO:0000256" key="7">
    <source>
        <dbReference type="ARBA" id="ARBA00022737"/>
    </source>
</evidence>
<dbReference type="PROSITE" id="PS51371">
    <property type="entry name" value="CBS"/>
    <property type="match status" value="1"/>
</dbReference>
<dbReference type="Gene3D" id="3.10.580.10">
    <property type="entry name" value="CBS-domain"/>
    <property type="match status" value="1"/>
</dbReference>
<keyword evidence="13 14" id="KW-0472">Membrane</keyword>
<keyword evidence="4 14" id="KW-0645">Protease</keyword>
<feature type="transmembrane region" description="Helical" evidence="14">
    <location>
        <begin position="64"/>
        <end position="83"/>
    </location>
</feature>
<keyword evidence="6 14" id="KW-0479">Metal-binding</keyword>
<evidence type="ECO:0000256" key="12">
    <source>
        <dbReference type="ARBA" id="ARBA00023122"/>
    </source>
</evidence>
<reference evidence="19" key="1">
    <citation type="journal article" date="2014" name="Int. J. Syst. Evol. Microbiol.">
        <title>Complete genome sequence of Corynebacterium casei LMG S-19264T (=DSM 44701T), isolated from a smear-ripened cheese.</title>
        <authorList>
            <consortium name="US DOE Joint Genome Institute (JGI-PGF)"/>
            <person name="Walter F."/>
            <person name="Albersmeier A."/>
            <person name="Kalinowski J."/>
            <person name="Ruckert C."/>
        </authorList>
    </citation>
    <scope>NUCLEOTIDE SEQUENCE</scope>
    <source>
        <strain evidence="19">JCM 19596</strain>
    </source>
</reference>
<dbReference type="EMBL" id="BMPG01000001">
    <property type="protein sequence ID" value="GGL47354.1"/>
    <property type="molecule type" value="Genomic_DNA"/>
</dbReference>
<dbReference type="Proteomes" id="UP000607197">
    <property type="component" value="Unassembled WGS sequence"/>
</dbReference>
<evidence type="ECO:0000256" key="8">
    <source>
        <dbReference type="ARBA" id="ARBA00022801"/>
    </source>
</evidence>
<evidence type="ECO:0000256" key="4">
    <source>
        <dbReference type="ARBA" id="ARBA00022670"/>
    </source>
</evidence>
<dbReference type="InterPro" id="IPR000644">
    <property type="entry name" value="CBS_dom"/>
</dbReference>
<keyword evidence="10 14" id="KW-1133">Transmembrane helix</keyword>
<evidence type="ECO:0000313" key="19">
    <source>
        <dbReference type="EMBL" id="GGL47354.1"/>
    </source>
</evidence>
<keyword evidence="12 17" id="KW-0129">CBS domain</keyword>
<evidence type="ECO:0000256" key="15">
    <source>
        <dbReference type="PIRSR" id="PIRSR006404-1"/>
    </source>
</evidence>
<comment type="subcellular location">
    <subcellularLocation>
        <location evidence="1 14">Cell membrane</location>
        <topology evidence="1 14">Multi-pass membrane protein</topology>
    </subcellularLocation>
</comment>
<dbReference type="SMART" id="SM00116">
    <property type="entry name" value="CBS"/>
    <property type="match status" value="2"/>
</dbReference>
<evidence type="ECO:0000313" key="20">
    <source>
        <dbReference type="Proteomes" id="UP000607197"/>
    </source>
</evidence>
<dbReference type="SUPFAM" id="SSF54631">
    <property type="entry name" value="CBS-domain pair"/>
    <property type="match status" value="1"/>
</dbReference>
<dbReference type="GO" id="GO:0046872">
    <property type="term" value="F:metal ion binding"/>
    <property type="evidence" value="ECO:0007669"/>
    <property type="project" value="UniProtKB-UniRule"/>
</dbReference>
<dbReference type="OrthoDB" id="12044at2157"/>
<evidence type="ECO:0000256" key="11">
    <source>
        <dbReference type="ARBA" id="ARBA00023049"/>
    </source>
</evidence>
<feature type="domain" description="CBS" evidence="18">
    <location>
        <begin position="317"/>
        <end position="372"/>
    </location>
</feature>
<dbReference type="GO" id="GO:0008237">
    <property type="term" value="F:metallopeptidase activity"/>
    <property type="evidence" value="ECO:0007669"/>
    <property type="project" value="UniProtKB-UniRule"/>
</dbReference>
<keyword evidence="5 14" id="KW-0812">Transmembrane</keyword>
<evidence type="ECO:0000256" key="9">
    <source>
        <dbReference type="ARBA" id="ARBA00022833"/>
    </source>
</evidence>
<dbReference type="Pfam" id="PF00571">
    <property type="entry name" value="CBS"/>
    <property type="match status" value="2"/>
</dbReference>
<keyword evidence="11 14" id="KW-0482">Metalloprotease</keyword>
<evidence type="ECO:0000256" key="16">
    <source>
        <dbReference type="PIRSR" id="PIRSR006404-2"/>
    </source>
</evidence>
<accession>A0A830FEI6</accession>
<keyword evidence="7" id="KW-0677">Repeat</keyword>
<sequence length="378" mass="40431">MQKFTVGRVWGIPIRIDLSLVIFLPILAWLLGSGAQIDAYAGVVNALAPQDYALDALKSGSNPWVIGIASAVGLFAGVAIHELGHAYAGRRYGVQTESITLWLLGGLANLQSIPRDPQKEFGIALAGPITSVLVAAACYLGLYLVPAGLPVAGFVVGWLAVTNLLLAGFNLLPAFPMDGGRVLRAYLARTRPYGVATRIAARIGVGFAVLFAIFGILAFAPLFLLLAWFVYSAATGESRTVLLDDLLEGLTVRDILAEPQTIDADETVQAFADRMLADRRTEFAVTENGHVVGLATMDALKRVREVERDAYAVREIMRTDLPTIDADADAFEALATLNEQNAPAAFVEDSGDVVGVVTRTDYVSVLQTRREFGVTVPA</sequence>
<keyword evidence="9 14" id="KW-0862">Zinc</keyword>
<evidence type="ECO:0000256" key="13">
    <source>
        <dbReference type="ARBA" id="ARBA00023136"/>
    </source>
</evidence>
<dbReference type="Pfam" id="PF02163">
    <property type="entry name" value="Peptidase_M50"/>
    <property type="match status" value="2"/>
</dbReference>
<dbReference type="GO" id="GO:0006508">
    <property type="term" value="P:proteolysis"/>
    <property type="evidence" value="ECO:0007669"/>
    <property type="project" value="UniProtKB-KW"/>
</dbReference>
<reference evidence="19" key="2">
    <citation type="submission" date="2020-09" db="EMBL/GenBank/DDBJ databases">
        <authorList>
            <person name="Sun Q."/>
            <person name="Ohkuma M."/>
        </authorList>
    </citation>
    <scope>NUCLEOTIDE SEQUENCE</scope>
    <source>
        <strain evidence="19">JCM 19596</strain>
    </source>
</reference>
<dbReference type="PANTHER" id="PTHR39188">
    <property type="entry name" value="MEMBRANE-ASSOCIATED ZINC METALLOPROTEASE M50B"/>
    <property type="match status" value="1"/>
</dbReference>
<evidence type="ECO:0000256" key="17">
    <source>
        <dbReference type="PROSITE-ProRule" id="PRU00703"/>
    </source>
</evidence>
<evidence type="ECO:0000256" key="1">
    <source>
        <dbReference type="ARBA" id="ARBA00004651"/>
    </source>
</evidence>